<dbReference type="EMBL" id="PKPP01010584">
    <property type="protein sequence ID" value="PWA45814.1"/>
    <property type="molecule type" value="Genomic_DNA"/>
</dbReference>
<organism evidence="2 3">
    <name type="scientific">Artemisia annua</name>
    <name type="common">Sweet wormwood</name>
    <dbReference type="NCBI Taxonomy" id="35608"/>
    <lineage>
        <taxon>Eukaryota</taxon>
        <taxon>Viridiplantae</taxon>
        <taxon>Streptophyta</taxon>
        <taxon>Embryophyta</taxon>
        <taxon>Tracheophyta</taxon>
        <taxon>Spermatophyta</taxon>
        <taxon>Magnoliopsida</taxon>
        <taxon>eudicotyledons</taxon>
        <taxon>Gunneridae</taxon>
        <taxon>Pentapetalae</taxon>
        <taxon>asterids</taxon>
        <taxon>campanulids</taxon>
        <taxon>Asterales</taxon>
        <taxon>Asteraceae</taxon>
        <taxon>Asteroideae</taxon>
        <taxon>Anthemideae</taxon>
        <taxon>Artemisiinae</taxon>
        <taxon>Artemisia</taxon>
    </lineage>
</organism>
<dbReference type="PANTHER" id="PTHR34371">
    <property type="entry name" value="OS01G0551000 PROTEIN"/>
    <property type="match status" value="1"/>
</dbReference>
<proteinExistence type="predicted"/>
<gene>
    <name evidence="2" type="ORF">CTI12_AA512510</name>
</gene>
<feature type="region of interest" description="Disordered" evidence="1">
    <location>
        <begin position="1"/>
        <end position="30"/>
    </location>
</feature>
<sequence length="231" mass="26192">MTSTTEPPKLPLHTIPYYHDEQPSGMRTPPLQTTTATVPFRWEEQPGKPRPCTDMIIVPQQQQKCLELPPRLTKIESKTLSPTTVLDGPSDLKGKTSTLLSSSFRFSKESRRRLEGRHNKSFDSCDGWSTPVEDNSGQHVMLLGGGSAKGIFGSFRFNNNSNKHNKVKGSSVISPLSTMDNSFFEEKKGKRLRRNSSLSKVTRSHFWATLYEGIKHVVPWRKRSKNERYSL</sequence>
<evidence type="ECO:0000313" key="3">
    <source>
        <dbReference type="Proteomes" id="UP000245207"/>
    </source>
</evidence>
<dbReference type="Proteomes" id="UP000245207">
    <property type="component" value="Unassembled WGS sequence"/>
</dbReference>
<dbReference type="PANTHER" id="PTHR34371:SF2">
    <property type="entry name" value="DUF688 FAMILY PROTEIN"/>
    <property type="match status" value="1"/>
</dbReference>
<evidence type="ECO:0000313" key="2">
    <source>
        <dbReference type="EMBL" id="PWA45814.1"/>
    </source>
</evidence>
<reference evidence="2 3" key="1">
    <citation type="journal article" date="2018" name="Mol. Plant">
        <title>The genome of Artemisia annua provides insight into the evolution of Asteraceae family and artemisinin biosynthesis.</title>
        <authorList>
            <person name="Shen Q."/>
            <person name="Zhang L."/>
            <person name="Liao Z."/>
            <person name="Wang S."/>
            <person name="Yan T."/>
            <person name="Shi P."/>
            <person name="Liu M."/>
            <person name="Fu X."/>
            <person name="Pan Q."/>
            <person name="Wang Y."/>
            <person name="Lv Z."/>
            <person name="Lu X."/>
            <person name="Zhang F."/>
            <person name="Jiang W."/>
            <person name="Ma Y."/>
            <person name="Chen M."/>
            <person name="Hao X."/>
            <person name="Li L."/>
            <person name="Tang Y."/>
            <person name="Lv G."/>
            <person name="Zhou Y."/>
            <person name="Sun X."/>
            <person name="Brodelius P.E."/>
            <person name="Rose J.K.C."/>
            <person name="Tang K."/>
        </authorList>
    </citation>
    <scope>NUCLEOTIDE SEQUENCE [LARGE SCALE GENOMIC DNA]</scope>
    <source>
        <strain evidence="3">cv. Huhao1</strain>
        <tissue evidence="2">Leaf</tissue>
    </source>
</reference>
<comment type="caution">
    <text evidence="2">The sequence shown here is derived from an EMBL/GenBank/DDBJ whole genome shotgun (WGS) entry which is preliminary data.</text>
</comment>
<protein>
    <submittedName>
        <fullName evidence="2">Uncharacterized protein</fullName>
    </submittedName>
</protein>
<accession>A0A2U1L9Y2</accession>
<evidence type="ECO:0000256" key="1">
    <source>
        <dbReference type="SAM" id="MobiDB-lite"/>
    </source>
</evidence>
<dbReference type="OrthoDB" id="1934555at2759"/>
<dbReference type="AlphaFoldDB" id="A0A2U1L9Y2"/>
<name>A0A2U1L9Y2_ARTAN</name>
<keyword evidence="3" id="KW-1185">Reference proteome</keyword>